<feature type="transmembrane region" description="Helical" evidence="1">
    <location>
        <begin position="61"/>
        <end position="80"/>
    </location>
</feature>
<dbReference type="STRING" id="1563681.BFP71_17855"/>
<keyword evidence="4" id="KW-1185">Reference proteome</keyword>
<reference evidence="3 4" key="1">
    <citation type="submission" date="2016-08" db="EMBL/GenBank/DDBJ databases">
        <title>Draft genome of Fabibacter sp. strain SK-8.</title>
        <authorList>
            <person name="Wong S.-K."/>
            <person name="Hamasaki K."/>
            <person name="Yoshizawa S."/>
        </authorList>
    </citation>
    <scope>NUCLEOTIDE SEQUENCE [LARGE SCALE GENOMIC DNA]</scope>
    <source>
        <strain evidence="3 4">SK-8</strain>
    </source>
</reference>
<dbReference type="Pfam" id="PF03372">
    <property type="entry name" value="Exo_endo_phos"/>
    <property type="match status" value="1"/>
</dbReference>
<dbReference type="RefSeq" id="WP_069836769.1">
    <property type="nucleotide sequence ID" value="NZ_MDGQ01000005.1"/>
</dbReference>
<keyword evidence="1" id="KW-0812">Transmembrane</keyword>
<feature type="transmembrane region" description="Helical" evidence="1">
    <location>
        <begin position="32"/>
        <end position="54"/>
    </location>
</feature>
<sequence>MKNIIKLPIILWTLLSLIVYASVLVSPEVFKYSGLISFGIPFIICINLVFVILSGVFKWRFGFVALALLLVGWPFIRVGLSIGGSNDIEKEGIRVLNYNVKWFVDAKENDYQSVVDWVNGVEADIISFQEFYPGKRIAQRIAENGSYNVSMDKGRSTNAIFSKYPIINDGLLLEKDKLNNIRFVDLVIEQDTIRVYGVHLQSMGINPDKIQDSEGIKNEYEDIRSRFVFSSASRTGQIQILLNHAKKCSYPKMVIGDFNDVPFSYNYFQFREDFSNAFEEQGRGIGATFNNKIPYLRIDNQFFTQEFSLKSFSTVGDIYYSDHFPLIGIYELSN</sequence>
<name>A0A1E5T1M0_9BACT</name>
<evidence type="ECO:0000256" key="1">
    <source>
        <dbReference type="SAM" id="Phobius"/>
    </source>
</evidence>
<feature type="transmembrane region" description="Helical" evidence="1">
    <location>
        <begin position="7"/>
        <end position="26"/>
    </location>
</feature>
<dbReference type="SUPFAM" id="SSF56219">
    <property type="entry name" value="DNase I-like"/>
    <property type="match status" value="1"/>
</dbReference>
<dbReference type="EMBL" id="MDGQ01000005">
    <property type="protein sequence ID" value="OEK05265.1"/>
    <property type="molecule type" value="Genomic_DNA"/>
</dbReference>
<organism evidence="3 4">
    <name type="scientific">Roseivirga misakiensis</name>
    <dbReference type="NCBI Taxonomy" id="1563681"/>
    <lineage>
        <taxon>Bacteria</taxon>
        <taxon>Pseudomonadati</taxon>
        <taxon>Bacteroidota</taxon>
        <taxon>Cytophagia</taxon>
        <taxon>Cytophagales</taxon>
        <taxon>Roseivirgaceae</taxon>
        <taxon>Roseivirga</taxon>
    </lineage>
</organism>
<feature type="domain" description="Endonuclease/exonuclease/phosphatase" evidence="2">
    <location>
        <begin position="97"/>
        <end position="323"/>
    </location>
</feature>
<dbReference type="CDD" id="cd09084">
    <property type="entry name" value="EEP-2"/>
    <property type="match status" value="1"/>
</dbReference>
<dbReference type="Proteomes" id="UP000095552">
    <property type="component" value="Unassembled WGS sequence"/>
</dbReference>
<keyword evidence="1" id="KW-0472">Membrane</keyword>
<dbReference type="Gene3D" id="3.60.10.10">
    <property type="entry name" value="Endonuclease/exonuclease/phosphatase"/>
    <property type="match status" value="1"/>
</dbReference>
<dbReference type="AlphaFoldDB" id="A0A1E5T1M0"/>
<dbReference type="InterPro" id="IPR036691">
    <property type="entry name" value="Endo/exonu/phosph_ase_sf"/>
</dbReference>
<evidence type="ECO:0000259" key="2">
    <source>
        <dbReference type="Pfam" id="PF03372"/>
    </source>
</evidence>
<keyword evidence="1" id="KW-1133">Transmembrane helix</keyword>
<accession>A0A1E5T1M0</accession>
<protein>
    <recommendedName>
        <fullName evidence="2">Endonuclease/exonuclease/phosphatase domain-containing protein</fullName>
    </recommendedName>
</protein>
<dbReference type="InterPro" id="IPR005135">
    <property type="entry name" value="Endo/exonuclease/phosphatase"/>
</dbReference>
<dbReference type="GO" id="GO:0003824">
    <property type="term" value="F:catalytic activity"/>
    <property type="evidence" value="ECO:0007669"/>
    <property type="project" value="InterPro"/>
</dbReference>
<evidence type="ECO:0000313" key="3">
    <source>
        <dbReference type="EMBL" id="OEK05265.1"/>
    </source>
</evidence>
<gene>
    <name evidence="3" type="ORF">BFP71_17855</name>
</gene>
<dbReference type="OrthoDB" id="635146at2"/>
<proteinExistence type="predicted"/>
<comment type="caution">
    <text evidence="3">The sequence shown here is derived from an EMBL/GenBank/DDBJ whole genome shotgun (WGS) entry which is preliminary data.</text>
</comment>
<evidence type="ECO:0000313" key="4">
    <source>
        <dbReference type="Proteomes" id="UP000095552"/>
    </source>
</evidence>